<dbReference type="AlphaFoldDB" id="A0A1H3HHH6"/>
<proteinExistence type="predicted"/>
<dbReference type="RefSeq" id="WP_245705783.1">
    <property type="nucleotide sequence ID" value="NZ_FNPB01000007.1"/>
</dbReference>
<sequence length="301" mass="31931">MSEHTDAATQNTATVDGTLTSDVAPTIRARDDTNGCGCLECRNIETTTTNRTVLDALVWSVRLFRSYPSIVAFAGVIILTRRLLEADAIAVLPTPAVGVVEGVVTFAFIISIRAYVGTIVAGELTDTPVTIREGLHRSIARTPAVVGVVLVVVFSVMVIPSLVSLPLFVVVGFTLGNPVEILGFPIVAAVGGVVFAVPFLFFLFKFWFAPEACVIGQYGPIESLMVSWRITTNYRGKFVLIAVIAVGSAISIYLPTVLPELGMGPTLVSPILDAISSSAGELLSVVWASAYAHTYIQGIVS</sequence>
<feature type="transmembrane region" description="Helical" evidence="1">
    <location>
        <begin position="67"/>
        <end position="84"/>
    </location>
</feature>
<dbReference type="InterPro" id="IPR057169">
    <property type="entry name" value="DUF7847"/>
</dbReference>
<dbReference type="EMBL" id="FNPB01000007">
    <property type="protein sequence ID" value="SDY14675.1"/>
    <property type="molecule type" value="Genomic_DNA"/>
</dbReference>
<dbReference type="Pfam" id="PF25231">
    <property type="entry name" value="DUF7847"/>
    <property type="match status" value="1"/>
</dbReference>
<feature type="transmembrane region" description="Helical" evidence="1">
    <location>
        <begin position="181"/>
        <end position="204"/>
    </location>
</feature>
<name>A0A1H3HHH6_9EURY</name>
<keyword evidence="1" id="KW-1133">Transmembrane helix</keyword>
<feature type="transmembrane region" description="Helical" evidence="1">
    <location>
        <begin position="238"/>
        <end position="258"/>
    </location>
</feature>
<protein>
    <recommendedName>
        <fullName evidence="2">DUF7847 domain-containing protein</fullName>
    </recommendedName>
</protein>
<keyword evidence="1" id="KW-0812">Transmembrane</keyword>
<dbReference type="STRING" id="660517.SAMN04487946_10771"/>
<feature type="domain" description="DUF7847" evidence="2">
    <location>
        <begin position="53"/>
        <end position="288"/>
    </location>
</feature>
<evidence type="ECO:0000313" key="4">
    <source>
        <dbReference type="Proteomes" id="UP000199170"/>
    </source>
</evidence>
<keyword evidence="1" id="KW-0472">Membrane</keyword>
<feature type="transmembrane region" description="Helical" evidence="1">
    <location>
        <begin position="145"/>
        <end position="175"/>
    </location>
</feature>
<evidence type="ECO:0000259" key="2">
    <source>
        <dbReference type="Pfam" id="PF25231"/>
    </source>
</evidence>
<accession>A0A1H3HHH6</accession>
<organism evidence="3 4">
    <name type="scientific">Halobellus clavatus</name>
    <dbReference type="NCBI Taxonomy" id="660517"/>
    <lineage>
        <taxon>Archaea</taxon>
        <taxon>Methanobacteriati</taxon>
        <taxon>Methanobacteriota</taxon>
        <taxon>Stenosarchaea group</taxon>
        <taxon>Halobacteria</taxon>
        <taxon>Halobacteriales</taxon>
        <taxon>Haloferacaceae</taxon>
        <taxon>Halobellus</taxon>
    </lineage>
</organism>
<reference evidence="4" key="1">
    <citation type="submission" date="2016-10" db="EMBL/GenBank/DDBJ databases">
        <authorList>
            <person name="Varghese N."/>
            <person name="Submissions S."/>
        </authorList>
    </citation>
    <scope>NUCLEOTIDE SEQUENCE [LARGE SCALE GENOMIC DNA]</scope>
    <source>
        <strain evidence="4">CGMCC 1.10118</strain>
    </source>
</reference>
<keyword evidence="4" id="KW-1185">Reference proteome</keyword>
<evidence type="ECO:0000256" key="1">
    <source>
        <dbReference type="SAM" id="Phobius"/>
    </source>
</evidence>
<gene>
    <name evidence="3" type="ORF">SAMN04487946_10771</name>
</gene>
<dbReference type="Proteomes" id="UP000199170">
    <property type="component" value="Unassembled WGS sequence"/>
</dbReference>
<evidence type="ECO:0000313" key="3">
    <source>
        <dbReference type="EMBL" id="SDY14675.1"/>
    </source>
</evidence>